<reference evidence="7" key="1">
    <citation type="submission" date="2023-06" db="EMBL/GenBank/DDBJ databases">
        <authorList>
            <person name="Noh H."/>
        </authorList>
    </citation>
    <scope>NUCLEOTIDE SEQUENCE</scope>
    <source>
        <strain evidence="7">DUCC20226</strain>
    </source>
</reference>
<proteinExistence type="predicted"/>
<evidence type="ECO:0000256" key="5">
    <source>
        <dbReference type="ARBA" id="ARBA00023163"/>
    </source>
</evidence>
<dbReference type="PANTHER" id="PTHR36206">
    <property type="entry name" value="ASPERCRYPTIN BIOSYNTHESIS CLUSTER-SPECIFIC TRANSCRIPTION REGULATOR ATNN-RELATED"/>
    <property type="match status" value="1"/>
</dbReference>
<keyword evidence="6" id="KW-0539">Nucleus</keyword>
<keyword evidence="4" id="KW-0238">DNA-binding</keyword>
<organism evidence="7 8">
    <name type="scientific">Phomopsis amygdali</name>
    <name type="common">Fusicoccum amygdali</name>
    <dbReference type="NCBI Taxonomy" id="1214568"/>
    <lineage>
        <taxon>Eukaryota</taxon>
        <taxon>Fungi</taxon>
        <taxon>Dikarya</taxon>
        <taxon>Ascomycota</taxon>
        <taxon>Pezizomycotina</taxon>
        <taxon>Sordariomycetes</taxon>
        <taxon>Sordariomycetidae</taxon>
        <taxon>Diaporthales</taxon>
        <taxon>Diaporthaceae</taxon>
        <taxon>Diaporthe</taxon>
    </lineage>
</organism>
<accession>A0AAD9S5G7</accession>
<keyword evidence="8" id="KW-1185">Reference proteome</keyword>
<evidence type="ECO:0000313" key="8">
    <source>
        <dbReference type="Proteomes" id="UP001265746"/>
    </source>
</evidence>
<evidence type="ECO:0008006" key="9">
    <source>
        <dbReference type="Google" id="ProtNLM"/>
    </source>
</evidence>
<keyword evidence="5" id="KW-0804">Transcription</keyword>
<protein>
    <recommendedName>
        <fullName evidence="9">C6 zinc finger domain protein</fullName>
    </recommendedName>
</protein>
<name>A0AAD9S5G7_PHOAM</name>
<dbReference type="Pfam" id="PF11951">
    <property type="entry name" value="Fungal_trans_2"/>
    <property type="match status" value="1"/>
</dbReference>
<sequence>MIRHSPRSRSIDGVLASSADTPHRRFVSNSLALKFCTRSEVFGAMSSGIESQKRVGKRKPNRAFAPKVRTGCLTCNPEESRLFRHFRGYTKSAFSSLGPIEFWDHFVVPLAMTYESVRYASIAVAAAHQLFLFRSDTPAISAQTSQLEYVAVQQYNKAIGYIRKLDAVKSSHDIQCVLTCCLLFVCLESMTGRYSESIRHLRAGTQLLTHSHTEHDAEELEMAEKMANMFARLGIGISIFIEEEIVPRRLNDGGPLNIDHGPHVPFTSLHEASLALRRIDVYYIHLMFSRRDSVCQPPPAERERAFDLLEDRLVIWSSRFDLTVKALQFQHLSDADQEQMMQMRLTQRLWQLFVPYGTICHPILALSSFSAFLDEAENLAKPFIAMGCPTYAVEGDLVSGLSLITTLATDARIRSRALNLLRSLNRREGVWDSREIVELHEATLSHEDSQYWYAREVEGGIPGYMRVLVAATPTLNANNAILRMTSS</sequence>
<dbReference type="EMBL" id="JAUJFL010000008">
    <property type="protein sequence ID" value="KAK2598704.1"/>
    <property type="molecule type" value="Genomic_DNA"/>
</dbReference>
<gene>
    <name evidence="7" type="ORF">N8I77_012096</name>
</gene>
<dbReference type="InterPro" id="IPR052360">
    <property type="entry name" value="Transcr_Regulatory_Proteins"/>
</dbReference>
<dbReference type="GO" id="GO:0003677">
    <property type="term" value="F:DNA binding"/>
    <property type="evidence" value="ECO:0007669"/>
    <property type="project" value="UniProtKB-KW"/>
</dbReference>
<dbReference type="InterPro" id="IPR021858">
    <property type="entry name" value="Fun_TF"/>
</dbReference>
<evidence type="ECO:0000256" key="2">
    <source>
        <dbReference type="ARBA" id="ARBA00022833"/>
    </source>
</evidence>
<evidence type="ECO:0000313" key="7">
    <source>
        <dbReference type="EMBL" id="KAK2598704.1"/>
    </source>
</evidence>
<dbReference type="PANTHER" id="PTHR36206:SF12">
    <property type="entry name" value="ASPERCRYPTIN BIOSYNTHESIS CLUSTER-SPECIFIC TRANSCRIPTION REGULATOR ATNN-RELATED"/>
    <property type="match status" value="1"/>
</dbReference>
<keyword evidence="2" id="KW-0862">Zinc</keyword>
<keyword evidence="3" id="KW-0805">Transcription regulation</keyword>
<dbReference type="Proteomes" id="UP001265746">
    <property type="component" value="Unassembled WGS sequence"/>
</dbReference>
<comment type="caution">
    <text evidence="7">The sequence shown here is derived from an EMBL/GenBank/DDBJ whole genome shotgun (WGS) entry which is preliminary data.</text>
</comment>
<evidence type="ECO:0000256" key="1">
    <source>
        <dbReference type="ARBA" id="ARBA00022723"/>
    </source>
</evidence>
<evidence type="ECO:0000256" key="3">
    <source>
        <dbReference type="ARBA" id="ARBA00023015"/>
    </source>
</evidence>
<keyword evidence="1" id="KW-0479">Metal-binding</keyword>
<evidence type="ECO:0000256" key="6">
    <source>
        <dbReference type="ARBA" id="ARBA00023242"/>
    </source>
</evidence>
<dbReference type="AlphaFoldDB" id="A0AAD9S5G7"/>
<dbReference type="GO" id="GO:0046872">
    <property type="term" value="F:metal ion binding"/>
    <property type="evidence" value="ECO:0007669"/>
    <property type="project" value="UniProtKB-KW"/>
</dbReference>
<evidence type="ECO:0000256" key="4">
    <source>
        <dbReference type="ARBA" id="ARBA00023125"/>
    </source>
</evidence>